<evidence type="ECO:0000313" key="2">
    <source>
        <dbReference type="Proteomes" id="UP000606786"/>
    </source>
</evidence>
<evidence type="ECO:0000313" key="1">
    <source>
        <dbReference type="EMBL" id="CAD6999698.1"/>
    </source>
</evidence>
<reference evidence="1" key="1">
    <citation type="submission" date="2020-11" db="EMBL/GenBank/DDBJ databases">
        <authorList>
            <person name="Whitehead M."/>
        </authorList>
    </citation>
    <scope>NUCLEOTIDE SEQUENCE</scope>
    <source>
        <strain evidence="1">EGII</strain>
    </source>
</reference>
<proteinExistence type="predicted"/>
<protein>
    <submittedName>
        <fullName evidence="1">(Mediterranean fruit fly) hypothetical protein</fullName>
    </submittedName>
</protein>
<dbReference type="AlphaFoldDB" id="A0A811UMZ2"/>
<accession>A0A811UMZ2</accession>
<organism evidence="1 2">
    <name type="scientific">Ceratitis capitata</name>
    <name type="common">Mediterranean fruit fly</name>
    <name type="synonym">Tephritis capitata</name>
    <dbReference type="NCBI Taxonomy" id="7213"/>
    <lineage>
        <taxon>Eukaryota</taxon>
        <taxon>Metazoa</taxon>
        <taxon>Ecdysozoa</taxon>
        <taxon>Arthropoda</taxon>
        <taxon>Hexapoda</taxon>
        <taxon>Insecta</taxon>
        <taxon>Pterygota</taxon>
        <taxon>Neoptera</taxon>
        <taxon>Endopterygota</taxon>
        <taxon>Diptera</taxon>
        <taxon>Brachycera</taxon>
        <taxon>Muscomorpha</taxon>
        <taxon>Tephritoidea</taxon>
        <taxon>Tephritidae</taxon>
        <taxon>Ceratitis</taxon>
        <taxon>Ceratitis</taxon>
    </lineage>
</organism>
<dbReference type="Proteomes" id="UP000606786">
    <property type="component" value="Unassembled WGS sequence"/>
</dbReference>
<name>A0A811UMZ2_CERCA</name>
<keyword evidence="2" id="KW-1185">Reference proteome</keyword>
<comment type="caution">
    <text evidence="1">The sequence shown here is derived from an EMBL/GenBank/DDBJ whole genome shotgun (WGS) entry which is preliminary data.</text>
</comment>
<sequence>MKEKLAWLLPKKAIVLNNFFLATRSAKSDEVAHTCTFVLNKCQHHVRPSQTKPSQTELSQTCVYHNNSSTDYSHWPTGRKAIQASWRFWSNSKTHNVRVRAEGYTRLADKQLTVLCDEVK</sequence>
<dbReference type="EMBL" id="CAJHJT010000012">
    <property type="protein sequence ID" value="CAD6999698.1"/>
    <property type="molecule type" value="Genomic_DNA"/>
</dbReference>
<gene>
    <name evidence="1" type="ORF">CCAP1982_LOCUS8224</name>
</gene>